<dbReference type="AlphaFoldDB" id="A0A447V1G1"/>
<evidence type="ECO:0000313" key="1">
    <source>
        <dbReference type="EMBL" id="VEB97158.1"/>
    </source>
</evidence>
<dbReference type="InterPro" id="IPR014710">
    <property type="entry name" value="RmlC-like_jellyroll"/>
</dbReference>
<sequence>MIQLLPYEQCPEVLWKNGQGVTREIYRFPATDDYDWRISVATIRSDGPFSRFAGYLRNISVLEGEGMHLTVDGVKSTLIPPFQATDFNGESEVSCTIKGGPLLDFNVIYKADTTKAAVGWLREGSWTHQQGIQLLFNAGDRLELDVNGEQHVLQHYDSLLISAPAKINVLSSASSLFARVTLTAS</sequence>
<protein>
    <submittedName>
        <fullName evidence="1">Various environmental stresses-induced protein</fullName>
    </submittedName>
</protein>
<dbReference type="InterPro" id="IPR010282">
    <property type="entry name" value="Uncharacterised_HutD/Ves"/>
</dbReference>
<dbReference type="InterPro" id="IPR011051">
    <property type="entry name" value="RmlC_Cupin_sf"/>
</dbReference>
<accession>A0A447V1G1</accession>
<keyword evidence="2" id="KW-1185">Reference proteome</keyword>
<gene>
    <name evidence="1" type="primary">ves_1</name>
    <name evidence="1" type="ORF">NCTC11466_02005</name>
</gene>
<organism evidence="1 2">
    <name type="scientific">Cedecea lapagei</name>
    <dbReference type="NCBI Taxonomy" id="158823"/>
    <lineage>
        <taxon>Bacteria</taxon>
        <taxon>Pseudomonadati</taxon>
        <taxon>Pseudomonadota</taxon>
        <taxon>Gammaproteobacteria</taxon>
        <taxon>Enterobacterales</taxon>
        <taxon>Enterobacteriaceae</taxon>
        <taxon>Cedecea</taxon>
    </lineage>
</organism>
<dbReference type="KEGG" id="clap:NCTC11466_02005"/>
<dbReference type="RefSeq" id="WP_126356063.1">
    <property type="nucleotide sequence ID" value="NZ_LR134201.1"/>
</dbReference>
<name>A0A447V1G1_9ENTR</name>
<reference evidence="1 2" key="1">
    <citation type="submission" date="2018-12" db="EMBL/GenBank/DDBJ databases">
        <authorList>
            <consortium name="Pathogen Informatics"/>
        </authorList>
    </citation>
    <scope>NUCLEOTIDE SEQUENCE [LARGE SCALE GENOMIC DNA]</scope>
    <source>
        <strain evidence="1 2">NCTC11466</strain>
    </source>
</reference>
<evidence type="ECO:0000313" key="2">
    <source>
        <dbReference type="Proteomes" id="UP000274122"/>
    </source>
</evidence>
<dbReference type="SUPFAM" id="SSF51182">
    <property type="entry name" value="RmlC-like cupins"/>
    <property type="match status" value="1"/>
</dbReference>
<dbReference type="Pfam" id="PF05962">
    <property type="entry name" value="HutD"/>
    <property type="match status" value="1"/>
</dbReference>
<dbReference type="Proteomes" id="UP000274122">
    <property type="component" value="Chromosome"/>
</dbReference>
<dbReference type="OrthoDB" id="9800082at2"/>
<dbReference type="EMBL" id="LR134201">
    <property type="protein sequence ID" value="VEB97158.1"/>
    <property type="molecule type" value="Genomic_DNA"/>
</dbReference>
<dbReference type="PANTHER" id="PTHR37943">
    <property type="entry name" value="PROTEIN VES"/>
    <property type="match status" value="1"/>
</dbReference>
<dbReference type="Gene3D" id="2.60.120.10">
    <property type="entry name" value="Jelly Rolls"/>
    <property type="match status" value="1"/>
</dbReference>
<dbReference type="PANTHER" id="PTHR37943:SF1">
    <property type="entry name" value="PROTEIN VES"/>
    <property type="match status" value="1"/>
</dbReference>
<proteinExistence type="predicted"/>
<dbReference type="CDD" id="cd20293">
    <property type="entry name" value="cupin_HutD_N"/>
    <property type="match status" value="1"/>
</dbReference>